<dbReference type="PROSITE" id="PS50880">
    <property type="entry name" value="TOPRIM"/>
    <property type="match status" value="1"/>
</dbReference>
<dbReference type="Pfam" id="PF08275">
    <property type="entry name" value="DNAG_N"/>
    <property type="match status" value="1"/>
</dbReference>
<comment type="caution">
    <text evidence="13">Lacks conserved residue(s) required for the propagation of feature annotation.</text>
</comment>
<dbReference type="HOGENOM" id="CLU_013501_5_3_5"/>
<evidence type="ECO:0000256" key="12">
    <source>
        <dbReference type="ARBA" id="ARBA00023163"/>
    </source>
</evidence>
<dbReference type="AlphaFoldDB" id="D5RIN6"/>
<dbReference type="InterPro" id="IPR002694">
    <property type="entry name" value="Znf_CHC2"/>
</dbReference>
<dbReference type="SUPFAM" id="SSF57783">
    <property type="entry name" value="Zinc beta-ribbon"/>
    <property type="match status" value="1"/>
</dbReference>
<dbReference type="Gene3D" id="3.40.1360.10">
    <property type="match status" value="1"/>
</dbReference>
<sequence length="629" mass="67781">MSLPPNFLDELRLRTPLAPLIGRSVKLTRAGRQWRGCCPFHGEKSPSFYVYDDHYHCFGCGAHGDAIAYVMQTQGASFPEAVERLAAEAGLEVPKATPQQAKREARQRDLHDVMAAASEAFQRRLRLPEGRGGLDYLLRRGLSEETIRRFGLGWSGGGRGALAADLKPQGIETRQLVEAGLMRAGEGDSPPADLFFNRVMFPIRDRRGRIVSFGGRVLGDGQPKYVNGPETELFSKRRNLYALDLAREAAFKGAPVVVVEGYMDVIALHQAGFGGAVAPLGTALTEEQLAELWRIAPQPVLCFDGDKAGARAAARAAELALPLLSPERSLSFATLPAGEDPDTLVGRGGPAAFRAVLEAARPLSEVLYGMLAEKHPGTTPEARAALRHALEGAAGSIPDKFLAGEYRRQLLDRFFESGRSRPQPGGGGRGFGGGGFGKGGFGKGGFGGRGRPGPPPLALPRPEIDPGQVRQEQARCLLAIAFAHPWLLPEVEEAFAALDLPEGLAQRLQHILLSWPHQHGLGEQGRVEAEALLDHLQAMEPEGHAWLRQAPKLLPAAAQAGALPKLVAEQWWYFFGCLRGEAALRAELAEAERELAAAGTPAAQTRMIRLKELLSAQLRGEVEEEGGGF</sequence>
<keyword evidence="12 13" id="KW-0804">Transcription</keyword>
<comment type="similarity">
    <text evidence="13">Belongs to the DnaG primase family.</text>
</comment>
<dbReference type="Pfam" id="PF01807">
    <property type="entry name" value="Zn_ribbon_DnaG"/>
    <property type="match status" value="1"/>
</dbReference>
<keyword evidence="17" id="KW-1185">Reference proteome</keyword>
<keyword evidence="6 13" id="KW-0235">DNA replication</keyword>
<comment type="subunit">
    <text evidence="13">Monomer. Interacts with DnaB.</text>
</comment>
<proteinExistence type="inferred from homology"/>
<evidence type="ECO:0000256" key="2">
    <source>
        <dbReference type="ARBA" id="ARBA00022478"/>
    </source>
</evidence>
<dbReference type="NCBIfam" id="TIGR01391">
    <property type="entry name" value="dnaG"/>
    <property type="match status" value="1"/>
</dbReference>
<name>D5RIN6_9PROT</name>
<evidence type="ECO:0000256" key="14">
    <source>
        <dbReference type="SAM" id="MobiDB-lite"/>
    </source>
</evidence>
<keyword evidence="5 13" id="KW-0548">Nucleotidyltransferase</keyword>
<keyword evidence="7" id="KW-0479">Metal-binding</keyword>
<evidence type="ECO:0000256" key="4">
    <source>
        <dbReference type="ARBA" id="ARBA00022679"/>
    </source>
</evidence>
<keyword evidence="10" id="KW-0460">Magnesium</keyword>
<reference evidence="16 17" key="1">
    <citation type="submission" date="2010-04" db="EMBL/GenBank/DDBJ databases">
        <authorList>
            <person name="Qin X."/>
            <person name="Bachman B."/>
            <person name="Battles P."/>
            <person name="Bell A."/>
            <person name="Bess C."/>
            <person name="Bickham C."/>
            <person name="Chaboub L."/>
            <person name="Chen D."/>
            <person name="Coyle M."/>
            <person name="Deiros D.R."/>
            <person name="Dinh H."/>
            <person name="Forbes L."/>
            <person name="Fowler G."/>
            <person name="Francisco L."/>
            <person name="Fu Q."/>
            <person name="Gubbala S."/>
            <person name="Hale W."/>
            <person name="Han Y."/>
            <person name="Hemphill L."/>
            <person name="Highlander S.K."/>
            <person name="Hirani K."/>
            <person name="Hogues M."/>
            <person name="Jackson L."/>
            <person name="Jakkamsetti A."/>
            <person name="Javaid M."/>
            <person name="Jiang H."/>
            <person name="Korchina V."/>
            <person name="Kovar C."/>
            <person name="Lara F."/>
            <person name="Lee S."/>
            <person name="Mata R."/>
            <person name="Mathew T."/>
            <person name="Moen C."/>
            <person name="Morales K."/>
            <person name="Munidasa M."/>
            <person name="Nazareth L."/>
            <person name="Ngo R."/>
            <person name="Nguyen L."/>
            <person name="Okwuonu G."/>
            <person name="Ongeri F."/>
            <person name="Patil S."/>
            <person name="Petrosino J."/>
            <person name="Pham C."/>
            <person name="Pham P."/>
            <person name="Pu L.-L."/>
            <person name="Puazo M."/>
            <person name="Raj R."/>
            <person name="Reid J."/>
            <person name="Rouhana J."/>
            <person name="Saada N."/>
            <person name="Shang Y."/>
            <person name="Simmons D."/>
            <person name="Thornton R."/>
            <person name="Warren J."/>
            <person name="Weissenberger G."/>
            <person name="Zhang J."/>
            <person name="Zhang L."/>
            <person name="Zhou C."/>
            <person name="Zhu D."/>
            <person name="Muzny D."/>
            <person name="Worley K."/>
            <person name="Gibbs R."/>
        </authorList>
    </citation>
    <scope>NUCLEOTIDE SEQUENCE [LARGE SCALE GENOMIC DNA]</scope>
    <source>
        <strain evidence="16 17">ATCC 49957</strain>
    </source>
</reference>
<keyword evidence="3 13" id="KW-0639">Primosome</keyword>
<comment type="function">
    <text evidence="13">RNA polymerase that catalyzes the synthesis of short RNA molecules used as primers for DNA polymerase during DNA replication.</text>
</comment>
<evidence type="ECO:0000256" key="6">
    <source>
        <dbReference type="ARBA" id="ARBA00022705"/>
    </source>
</evidence>
<evidence type="ECO:0000313" key="17">
    <source>
        <dbReference type="Proteomes" id="UP000005324"/>
    </source>
</evidence>
<dbReference type="SMART" id="SM00400">
    <property type="entry name" value="ZnF_CHCC"/>
    <property type="match status" value="1"/>
</dbReference>
<dbReference type="EMBL" id="ADVL01000159">
    <property type="protein sequence ID" value="EFH12840.1"/>
    <property type="molecule type" value="Genomic_DNA"/>
</dbReference>
<dbReference type="RefSeq" id="WP_007004005.1">
    <property type="nucleotide sequence ID" value="NZ_GG770778.1"/>
</dbReference>
<dbReference type="GO" id="GO:0000428">
    <property type="term" value="C:DNA-directed RNA polymerase complex"/>
    <property type="evidence" value="ECO:0007669"/>
    <property type="project" value="UniProtKB-KW"/>
</dbReference>
<dbReference type="Pfam" id="PF13662">
    <property type="entry name" value="Toprim_4"/>
    <property type="match status" value="1"/>
</dbReference>
<dbReference type="InterPro" id="IPR006295">
    <property type="entry name" value="DNA_primase_DnaG"/>
</dbReference>
<comment type="caution">
    <text evidence="16">The sequence shown here is derived from an EMBL/GenBank/DDBJ whole genome shotgun (WGS) entry which is preliminary data.</text>
</comment>
<protein>
    <recommendedName>
        <fullName evidence="13">DNA primase</fullName>
        <ecNumber evidence="13">2.7.7.101</ecNumber>
    </recommendedName>
</protein>
<dbReference type="InterPro" id="IPR050219">
    <property type="entry name" value="DnaG_primase"/>
</dbReference>
<dbReference type="OrthoDB" id="9803773at2"/>
<dbReference type="FunFam" id="3.90.580.10:FF:000001">
    <property type="entry name" value="DNA primase"/>
    <property type="match status" value="1"/>
</dbReference>
<feature type="compositionally biased region" description="Gly residues" evidence="14">
    <location>
        <begin position="441"/>
        <end position="451"/>
    </location>
</feature>
<dbReference type="GO" id="GO:1990077">
    <property type="term" value="C:primosome complex"/>
    <property type="evidence" value="ECO:0007669"/>
    <property type="project" value="UniProtKB-KW"/>
</dbReference>
<dbReference type="GO" id="GO:0003899">
    <property type="term" value="F:DNA-directed RNA polymerase activity"/>
    <property type="evidence" value="ECO:0007669"/>
    <property type="project" value="UniProtKB-UniRule"/>
</dbReference>
<evidence type="ECO:0000256" key="3">
    <source>
        <dbReference type="ARBA" id="ARBA00022515"/>
    </source>
</evidence>
<keyword evidence="11 13" id="KW-0238">DNA-binding</keyword>
<keyword evidence="9" id="KW-0862">Zinc</keyword>
<feature type="domain" description="Toprim" evidence="15">
    <location>
        <begin position="254"/>
        <end position="336"/>
    </location>
</feature>
<dbReference type="InterPro" id="IPR037068">
    <property type="entry name" value="DNA_primase_core_N_sf"/>
</dbReference>
<feature type="region of interest" description="Disordered" evidence="14">
    <location>
        <begin position="441"/>
        <end position="464"/>
    </location>
</feature>
<dbReference type="InterPro" id="IPR034151">
    <property type="entry name" value="TOPRIM_DnaG_bac"/>
</dbReference>
<evidence type="ECO:0000256" key="13">
    <source>
        <dbReference type="HAMAP-Rule" id="MF_00974"/>
    </source>
</evidence>
<comment type="catalytic activity">
    <reaction evidence="13">
        <text>ssDNA + n NTP = ssDNA/pppN(pN)n-1 hybrid + (n-1) diphosphate.</text>
        <dbReference type="EC" id="2.7.7.101"/>
    </reaction>
</comment>
<evidence type="ECO:0000256" key="11">
    <source>
        <dbReference type="ARBA" id="ARBA00023125"/>
    </source>
</evidence>
<dbReference type="Gene3D" id="3.90.980.10">
    <property type="entry name" value="DNA primase, catalytic core, N-terminal domain"/>
    <property type="match status" value="1"/>
</dbReference>
<dbReference type="GO" id="GO:0008270">
    <property type="term" value="F:zinc ion binding"/>
    <property type="evidence" value="ECO:0007669"/>
    <property type="project" value="UniProtKB-KW"/>
</dbReference>
<dbReference type="CDD" id="cd03364">
    <property type="entry name" value="TOPRIM_DnaG_primases"/>
    <property type="match status" value="1"/>
</dbReference>
<dbReference type="PANTHER" id="PTHR30313:SF2">
    <property type="entry name" value="DNA PRIMASE"/>
    <property type="match status" value="1"/>
</dbReference>
<evidence type="ECO:0000256" key="9">
    <source>
        <dbReference type="ARBA" id="ARBA00022833"/>
    </source>
</evidence>
<dbReference type="PANTHER" id="PTHR30313">
    <property type="entry name" value="DNA PRIMASE"/>
    <property type="match status" value="1"/>
</dbReference>
<dbReference type="SUPFAM" id="SSF56731">
    <property type="entry name" value="DNA primase core"/>
    <property type="match status" value="1"/>
</dbReference>
<dbReference type="GO" id="GO:0006269">
    <property type="term" value="P:DNA replication, synthesis of primer"/>
    <property type="evidence" value="ECO:0007669"/>
    <property type="project" value="UniProtKB-UniRule"/>
</dbReference>
<evidence type="ECO:0000313" key="16">
    <source>
        <dbReference type="EMBL" id="EFH12840.1"/>
    </source>
</evidence>
<evidence type="ECO:0000256" key="8">
    <source>
        <dbReference type="ARBA" id="ARBA00022771"/>
    </source>
</evidence>
<accession>D5RIN6</accession>
<dbReference type="HAMAP" id="MF_00974">
    <property type="entry name" value="DNA_primase_DnaG"/>
    <property type="match status" value="1"/>
</dbReference>
<dbReference type="InterPro" id="IPR036977">
    <property type="entry name" value="DNA_primase_Znf_CHC2"/>
</dbReference>
<evidence type="ECO:0000256" key="1">
    <source>
        <dbReference type="ARBA" id="ARBA00001947"/>
    </source>
</evidence>
<dbReference type="InterPro" id="IPR013264">
    <property type="entry name" value="DNAG_N"/>
</dbReference>
<keyword evidence="4 13" id="KW-0808">Transferase</keyword>
<dbReference type="SMART" id="SM00493">
    <property type="entry name" value="TOPRIM"/>
    <property type="match status" value="1"/>
</dbReference>
<dbReference type="Gene3D" id="3.90.580.10">
    <property type="entry name" value="Zinc finger, CHC2-type domain"/>
    <property type="match status" value="1"/>
</dbReference>
<evidence type="ECO:0000256" key="5">
    <source>
        <dbReference type="ARBA" id="ARBA00022695"/>
    </source>
</evidence>
<keyword evidence="2 13" id="KW-0240">DNA-directed RNA polymerase</keyword>
<keyword evidence="8" id="KW-0863">Zinc-finger</keyword>
<evidence type="ECO:0000256" key="7">
    <source>
        <dbReference type="ARBA" id="ARBA00022723"/>
    </source>
</evidence>
<dbReference type="InterPro" id="IPR006171">
    <property type="entry name" value="TOPRIM_dom"/>
</dbReference>
<dbReference type="InterPro" id="IPR030846">
    <property type="entry name" value="DnaG_bac"/>
</dbReference>
<gene>
    <name evidence="13 16" type="primary">dnaG</name>
    <name evidence="16" type="ORF">HMPREF0731_0946</name>
</gene>
<dbReference type="FunFam" id="3.40.1360.10:FF:000002">
    <property type="entry name" value="DNA primase"/>
    <property type="match status" value="1"/>
</dbReference>
<dbReference type="EC" id="2.7.7.101" evidence="13"/>
<dbReference type="GO" id="GO:0003677">
    <property type="term" value="F:DNA binding"/>
    <property type="evidence" value="ECO:0007669"/>
    <property type="project" value="UniProtKB-KW"/>
</dbReference>
<evidence type="ECO:0000256" key="10">
    <source>
        <dbReference type="ARBA" id="ARBA00022842"/>
    </source>
</evidence>
<dbReference type="GO" id="GO:0005737">
    <property type="term" value="C:cytoplasm"/>
    <property type="evidence" value="ECO:0007669"/>
    <property type="project" value="TreeGrafter"/>
</dbReference>
<organism evidence="16 17">
    <name type="scientific">Pseudoroseomonas cervicalis ATCC 49957</name>
    <dbReference type="NCBI Taxonomy" id="525371"/>
    <lineage>
        <taxon>Bacteria</taxon>
        <taxon>Pseudomonadati</taxon>
        <taxon>Pseudomonadota</taxon>
        <taxon>Alphaproteobacteria</taxon>
        <taxon>Acetobacterales</taxon>
        <taxon>Roseomonadaceae</taxon>
        <taxon>Roseomonas</taxon>
    </lineage>
</organism>
<dbReference type="Proteomes" id="UP000005324">
    <property type="component" value="Unassembled WGS sequence"/>
</dbReference>
<evidence type="ECO:0000259" key="15">
    <source>
        <dbReference type="PROSITE" id="PS50880"/>
    </source>
</evidence>
<comment type="cofactor">
    <cofactor evidence="1">
        <name>Zn(2+)</name>
        <dbReference type="ChEBI" id="CHEBI:29105"/>
    </cofactor>
</comment>